<feature type="compositionally biased region" description="Low complexity" evidence="2">
    <location>
        <begin position="566"/>
        <end position="580"/>
    </location>
</feature>
<dbReference type="EMBL" id="WHPF01000002">
    <property type="protein sequence ID" value="NNV54526.1"/>
    <property type="molecule type" value="Genomic_DNA"/>
</dbReference>
<feature type="coiled-coil region" evidence="1">
    <location>
        <begin position="526"/>
        <end position="553"/>
    </location>
</feature>
<reference evidence="3" key="1">
    <citation type="submission" date="2019-10" db="EMBL/GenBank/DDBJ databases">
        <title>Draft genome sequence of Panacibacter sp. KCS-6.</title>
        <authorList>
            <person name="Yim K.J."/>
        </authorList>
    </citation>
    <scope>NUCLEOTIDE SEQUENCE</scope>
    <source>
        <strain evidence="3">KCS-6</strain>
    </source>
</reference>
<dbReference type="RefSeq" id="WP_171606443.1">
    <property type="nucleotide sequence ID" value="NZ_WHPF01000002.1"/>
</dbReference>
<comment type="caution">
    <text evidence="3">The sequence shown here is derived from an EMBL/GenBank/DDBJ whole genome shotgun (WGS) entry which is preliminary data.</text>
</comment>
<dbReference type="Proteomes" id="UP000598971">
    <property type="component" value="Unassembled WGS sequence"/>
</dbReference>
<keyword evidence="4" id="KW-1185">Reference proteome</keyword>
<evidence type="ECO:0000313" key="3">
    <source>
        <dbReference type="EMBL" id="NNV54526.1"/>
    </source>
</evidence>
<evidence type="ECO:0000256" key="2">
    <source>
        <dbReference type="SAM" id="MobiDB-lite"/>
    </source>
</evidence>
<evidence type="ECO:0000313" key="4">
    <source>
        <dbReference type="Proteomes" id="UP000598971"/>
    </source>
</evidence>
<keyword evidence="1" id="KW-0175">Coiled coil</keyword>
<protein>
    <submittedName>
        <fullName evidence="3">Uncharacterized protein</fullName>
    </submittedName>
</protein>
<organism evidence="3 4">
    <name type="scientific">Limnovirga soli</name>
    <dbReference type="NCBI Taxonomy" id="2656915"/>
    <lineage>
        <taxon>Bacteria</taxon>
        <taxon>Pseudomonadati</taxon>
        <taxon>Bacteroidota</taxon>
        <taxon>Chitinophagia</taxon>
        <taxon>Chitinophagales</taxon>
        <taxon>Chitinophagaceae</taxon>
        <taxon>Limnovirga</taxon>
    </lineage>
</organism>
<sequence length="640" mass="69123">MNQSVSFTAYLRDEYSKNFDKLAGKSDAAIKQIDRDLAKLANTGKTAARSIEEIDKRIQLLSRVKKLTIDTSAIRHANDEIKSLGKEKAKLEGADTGSGGFLGLKQGTGFAIAAGITAIGFAIDKVGPKALEATAKYQKYQAVLANSFGSTIKAQSAMSDIVGFASKTPYQVDELTQAYVRLRNRGMSPTLDTLTQIGDLAASQGKDFLQVTEALLDAPQKQFIRLQEALGVDVQTLKGGKLKFTGLGQTKIIKDDPVEIQKTVLEFGKLNGIMGSMAAISKTTGGQVSNLEDNYDLLYKAIGDRFKPEIDSSIGSLNSFIGSIREFVEIPVEVKLQQQIDGLHALEIELTSSNTSQQRRKDILDEIQRDYPSVLDGIDKEAVNYDKLAGNINKVVDALQSKQIAESITKDNADLLSNFTMFDQRRKEMKAEMSAIIGQVSDPRLLQPERTFENKANLAQRILEDRFKAGTNRAGDDKLLSRLKQSKVLSQNAEDFVKFNAEKVAGVQKQIADGQKIYSDLLGGNTNDAGNKINELKAKLAQAKTKDEKVAIQQQIDALGGGSKVTGGTNTGSTGSGVKSDPSISGSSRITNLQINIQSLLSGGVNIYSASVKEGASKMKDHVIEALVTSVNDANLAVAN</sequence>
<proteinExistence type="predicted"/>
<gene>
    <name evidence="3" type="ORF">GD597_03570</name>
</gene>
<dbReference type="AlphaFoldDB" id="A0A8J8FEK9"/>
<accession>A0A8J8FEK9</accession>
<feature type="region of interest" description="Disordered" evidence="2">
    <location>
        <begin position="563"/>
        <end position="586"/>
    </location>
</feature>
<evidence type="ECO:0000256" key="1">
    <source>
        <dbReference type="SAM" id="Coils"/>
    </source>
</evidence>
<name>A0A8J8FEK9_9BACT</name>